<evidence type="ECO:0000313" key="1">
    <source>
        <dbReference type="EMBL" id="ADD79248.1"/>
    </source>
</evidence>
<protein>
    <submittedName>
        <fullName evidence="1">Uncharacterized protein</fullName>
    </submittedName>
</protein>
<organism evidence="1 2">
    <name type="scientific">Pantoea ananatis (strain LMG 20103)</name>
    <dbReference type="NCBI Taxonomy" id="706191"/>
    <lineage>
        <taxon>Bacteria</taxon>
        <taxon>Pseudomonadati</taxon>
        <taxon>Pseudomonadota</taxon>
        <taxon>Gammaproteobacteria</taxon>
        <taxon>Enterobacterales</taxon>
        <taxon>Erwiniaceae</taxon>
        <taxon>Pantoea</taxon>
    </lineage>
</organism>
<dbReference type="STRING" id="706191.PANA_4081"/>
<dbReference type="AlphaFoldDB" id="D4GFC8"/>
<proteinExistence type="predicted"/>
<dbReference type="Proteomes" id="UP000001702">
    <property type="component" value="Chromosome"/>
</dbReference>
<gene>
    <name evidence="1" type="ordered locus">PANA_4081</name>
</gene>
<reference evidence="1 2" key="1">
    <citation type="journal article" date="2010" name="J. Bacteriol.">
        <title>Genome sequence of Pantoea ananatis LMG20103, the causative agent of Eucalyptus blight and dieback.</title>
        <authorList>
            <person name="De Maayer P."/>
            <person name="Chan W.Y."/>
            <person name="Venter S.N."/>
            <person name="Toth I.K."/>
            <person name="Birch P.R."/>
            <person name="Joubert F."/>
            <person name="Coutinho T.A."/>
        </authorList>
    </citation>
    <scope>NUCLEOTIDE SEQUENCE [LARGE SCALE GENOMIC DNA]</scope>
    <source>
        <strain evidence="1 2">LMG 20103</strain>
    </source>
</reference>
<dbReference type="EMBL" id="CP001875">
    <property type="protein sequence ID" value="ADD79248.1"/>
    <property type="molecule type" value="Genomic_DNA"/>
</dbReference>
<name>D4GFC8_PANAM</name>
<accession>D4GFC8</accession>
<sequence>MSGNWLHFLSNCLNLASIAPYSKTCAGHGQKFHAFRAMYSAHNFHAEAFKTRFVFLFLYTLTYQFRPRCIVNDCSGSMK</sequence>
<dbReference type="KEGG" id="pam:PANA_4081"/>
<evidence type="ECO:0000313" key="2">
    <source>
        <dbReference type="Proteomes" id="UP000001702"/>
    </source>
</evidence>
<keyword evidence="2" id="KW-1185">Reference proteome</keyword>
<dbReference type="HOGENOM" id="CLU_2602783_0_0_6"/>